<sequence>MQGYLLPTTNLGLSLGAKNRSMHICNGMIDKCDKEVDKMEGTIFILGRQGHIMISNALPTYIM</sequence>
<accession>A0A0V0H7B9</accession>
<protein>
    <submittedName>
        <fullName evidence="1">Putative ovule protein</fullName>
    </submittedName>
</protein>
<evidence type="ECO:0000313" key="1">
    <source>
        <dbReference type="EMBL" id="JAP16289.1"/>
    </source>
</evidence>
<organism evidence="1">
    <name type="scientific">Solanum chacoense</name>
    <name type="common">Chaco potato</name>
    <dbReference type="NCBI Taxonomy" id="4108"/>
    <lineage>
        <taxon>Eukaryota</taxon>
        <taxon>Viridiplantae</taxon>
        <taxon>Streptophyta</taxon>
        <taxon>Embryophyta</taxon>
        <taxon>Tracheophyta</taxon>
        <taxon>Spermatophyta</taxon>
        <taxon>Magnoliopsida</taxon>
        <taxon>eudicotyledons</taxon>
        <taxon>Gunneridae</taxon>
        <taxon>Pentapetalae</taxon>
        <taxon>asterids</taxon>
        <taxon>lamiids</taxon>
        <taxon>Solanales</taxon>
        <taxon>Solanaceae</taxon>
        <taxon>Solanoideae</taxon>
        <taxon>Solaneae</taxon>
        <taxon>Solanum</taxon>
    </lineage>
</organism>
<reference evidence="1" key="1">
    <citation type="submission" date="2015-12" db="EMBL/GenBank/DDBJ databases">
        <title>Gene expression during late stages of embryo sac development: a critical building block for successful pollen-pistil interactions.</title>
        <authorList>
            <person name="Liu Y."/>
            <person name="Joly V."/>
            <person name="Sabar M."/>
            <person name="Matton D.P."/>
        </authorList>
    </citation>
    <scope>NUCLEOTIDE SEQUENCE</scope>
</reference>
<dbReference type="EMBL" id="GEDG01024022">
    <property type="protein sequence ID" value="JAP16289.1"/>
    <property type="molecule type" value="Transcribed_RNA"/>
</dbReference>
<name>A0A0V0H7B9_SOLCH</name>
<dbReference type="AlphaFoldDB" id="A0A0V0H7B9"/>
<proteinExistence type="predicted"/>